<dbReference type="Proteomes" id="UP000265520">
    <property type="component" value="Unassembled WGS sequence"/>
</dbReference>
<feature type="non-terminal residue" evidence="1">
    <location>
        <position position="33"/>
    </location>
</feature>
<sequence>MRTNQNKNTETKLRCDVAATTARKMTTCNNGDQ</sequence>
<organism evidence="1 2">
    <name type="scientific">Trifolium medium</name>
    <dbReference type="NCBI Taxonomy" id="97028"/>
    <lineage>
        <taxon>Eukaryota</taxon>
        <taxon>Viridiplantae</taxon>
        <taxon>Streptophyta</taxon>
        <taxon>Embryophyta</taxon>
        <taxon>Tracheophyta</taxon>
        <taxon>Spermatophyta</taxon>
        <taxon>Magnoliopsida</taxon>
        <taxon>eudicotyledons</taxon>
        <taxon>Gunneridae</taxon>
        <taxon>Pentapetalae</taxon>
        <taxon>rosids</taxon>
        <taxon>fabids</taxon>
        <taxon>Fabales</taxon>
        <taxon>Fabaceae</taxon>
        <taxon>Papilionoideae</taxon>
        <taxon>50 kb inversion clade</taxon>
        <taxon>NPAAA clade</taxon>
        <taxon>Hologalegina</taxon>
        <taxon>IRL clade</taxon>
        <taxon>Trifolieae</taxon>
        <taxon>Trifolium</taxon>
    </lineage>
</organism>
<proteinExistence type="predicted"/>
<keyword evidence="2" id="KW-1185">Reference proteome</keyword>
<evidence type="ECO:0000313" key="2">
    <source>
        <dbReference type="Proteomes" id="UP000265520"/>
    </source>
</evidence>
<dbReference type="AlphaFoldDB" id="A0A392S3L5"/>
<accession>A0A392S3L5</accession>
<dbReference type="EMBL" id="LXQA010318059">
    <property type="protein sequence ID" value="MCI43481.1"/>
    <property type="molecule type" value="Genomic_DNA"/>
</dbReference>
<evidence type="ECO:0000313" key="1">
    <source>
        <dbReference type="EMBL" id="MCI43481.1"/>
    </source>
</evidence>
<reference evidence="1 2" key="1">
    <citation type="journal article" date="2018" name="Front. Plant Sci.">
        <title>Red Clover (Trifolium pratense) and Zigzag Clover (T. medium) - A Picture of Genomic Similarities and Differences.</title>
        <authorList>
            <person name="Dluhosova J."/>
            <person name="Istvanek J."/>
            <person name="Nedelnik J."/>
            <person name="Repkova J."/>
        </authorList>
    </citation>
    <scope>NUCLEOTIDE SEQUENCE [LARGE SCALE GENOMIC DNA]</scope>
    <source>
        <strain evidence="2">cv. 10/8</strain>
        <tissue evidence="1">Leaf</tissue>
    </source>
</reference>
<protein>
    <submittedName>
        <fullName evidence="1">Uncharacterized protein</fullName>
    </submittedName>
</protein>
<name>A0A392S3L5_9FABA</name>
<comment type="caution">
    <text evidence="1">The sequence shown here is derived from an EMBL/GenBank/DDBJ whole genome shotgun (WGS) entry which is preliminary data.</text>
</comment>